<keyword evidence="9" id="KW-0564">Palmitate</keyword>
<keyword evidence="11" id="KW-0998">Cell outer membrane</keyword>
<evidence type="ECO:0000256" key="2">
    <source>
        <dbReference type="ARBA" id="ARBA00004117"/>
    </source>
</evidence>
<evidence type="ECO:0000313" key="14">
    <source>
        <dbReference type="Proteomes" id="UP000305760"/>
    </source>
</evidence>
<dbReference type="PANTHER" id="PTHR34933">
    <property type="entry name" value="FLAGELLAR L-RING PROTEIN"/>
    <property type="match status" value="1"/>
</dbReference>
<organism evidence="13 14">
    <name type="scientific">Arenimonas terrae</name>
    <dbReference type="NCBI Taxonomy" id="2546226"/>
    <lineage>
        <taxon>Bacteria</taxon>
        <taxon>Pseudomonadati</taxon>
        <taxon>Pseudomonadota</taxon>
        <taxon>Gammaproteobacteria</taxon>
        <taxon>Lysobacterales</taxon>
        <taxon>Lysobacteraceae</taxon>
        <taxon>Arenimonas</taxon>
    </lineage>
</organism>
<dbReference type="GO" id="GO:0009427">
    <property type="term" value="C:bacterial-type flagellum basal body, distal rod, L ring"/>
    <property type="evidence" value="ECO:0007669"/>
    <property type="project" value="InterPro"/>
</dbReference>
<reference evidence="13 14" key="1">
    <citation type="submission" date="2019-03" db="EMBL/GenBank/DDBJ databases">
        <title>Arenimonas daejeonensis sp. nov., isolated from compost.</title>
        <authorList>
            <person name="Jeon C.O."/>
        </authorList>
    </citation>
    <scope>NUCLEOTIDE SEQUENCE [LARGE SCALE GENOMIC DNA]</scope>
    <source>
        <strain evidence="13 14">R29</strain>
    </source>
</reference>
<keyword evidence="12" id="KW-0449">Lipoprotein</keyword>
<dbReference type="PRINTS" id="PR01008">
    <property type="entry name" value="FLGLRINGFLGH"/>
</dbReference>
<gene>
    <name evidence="13" type="ORF">E1B00_13155</name>
</gene>
<comment type="function">
    <text evidence="1">Assembles around the rod to form the L-ring and probably protects the motor/basal body from shearing forces during rotation.</text>
</comment>
<evidence type="ECO:0000313" key="13">
    <source>
        <dbReference type="EMBL" id="TNJ33240.1"/>
    </source>
</evidence>
<keyword evidence="7" id="KW-0732">Signal</keyword>
<dbReference type="PANTHER" id="PTHR34933:SF1">
    <property type="entry name" value="FLAGELLAR L-RING PROTEIN"/>
    <property type="match status" value="1"/>
</dbReference>
<comment type="subunit">
    <text evidence="6">The basal body constitutes a major portion of the flagellar organelle and consists of four rings (L,P,S, and M) mounted on a central rod.</text>
</comment>
<comment type="subcellular location">
    <subcellularLocation>
        <location evidence="2">Bacterial flagellum basal body</location>
    </subcellularLocation>
    <subcellularLocation>
        <location evidence="3">Cell outer membrane</location>
    </subcellularLocation>
    <subcellularLocation>
        <location evidence="4">Membrane</location>
        <topology evidence="4">Lipid-anchor</topology>
    </subcellularLocation>
</comment>
<comment type="caution">
    <text evidence="13">The sequence shown here is derived from an EMBL/GenBank/DDBJ whole genome shotgun (WGS) entry which is preliminary data.</text>
</comment>
<dbReference type="RefSeq" id="WP_139449510.1">
    <property type="nucleotide sequence ID" value="NZ_SMDR01000003.1"/>
</dbReference>
<keyword evidence="8" id="KW-0472">Membrane</keyword>
<keyword evidence="14" id="KW-1185">Reference proteome</keyword>
<dbReference type="OrthoDB" id="9789463at2"/>
<dbReference type="Pfam" id="PF02107">
    <property type="entry name" value="FlgH"/>
    <property type="match status" value="1"/>
</dbReference>
<name>A0A5C4RQ08_9GAMM</name>
<keyword evidence="13" id="KW-0966">Cell projection</keyword>
<dbReference type="InterPro" id="IPR000527">
    <property type="entry name" value="Flag_Lring"/>
</dbReference>
<keyword evidence="13" id="KW-0282">Flagellum</keyword>
<dbReference type="EMBL" id="SMDR01000003">
    <property type="protein sequence ID" value="TNJ33240.1"/>
    <property type="molecule type" value="Genomic_DNA"/>
</dbReference>
<dbReference type="GO" id="GO:0003774">
    <property type="term" value="F:cytoskeletal motor activity"/>
    <property type="evidence" value="ECO:0007669"/>
    <property type="project" value="InterPro"/>
</dbReference>
<sequence>MFGLVLGVTALTAHASVSAQETLVDVASYRGLAADHRANRPGDILTILVQEATRAKSQAATDAGSQVDIAADLTTPHDRYDAGVGFGGRSNAGAQTTRMGELRTQVSARVVSVANNGDLQIEGDQVLVVNGERQQIRISGLVRVQDISSDNAVLSTRIANANLELVGVGVVSESQRKSILYKVFQWLRLL</sequence>
<evidence type="ECO:0000256" key="5">
    <source>
        <dbReference type="ARBA" id="ARBA00006929"/>
    </source>
</evidence>
<evidence type="ECO:0000256" key="12">
    <source>
        <dbReference type="ARBA" id="ARBA00023288"/>
    </source>
</evidence>
<dbReference type="Proteomes" id="UP000305760">
    <property type="component" value="Unassembled WGS sequence"/>
</dbReference>
<evidence type="ECO:0000256" key="6">
    <source>
        <dbReference type="ARBA" id="ARBA00011439"/>
    </source>
</evidence>
<dbReference type="GO" id="GO:0071973">
    <property type="term" value="P:bacterial-type flagellum-dependent cell motility"/>
    <property type="evidence" value="ECO:0007669"/>
    <property type="project" value="InterPro"/>
</dbReference>
<evidence type="ECO:0000256" key="11">
    <source>
        <dbReference type="ARBA" id="ARBA00023237"/>
    </source>
</evidence>
<proteinExistence type="inferred from homology"/>
<keyword evidence="13" id="KW-0969">Cilium</keyword>
<evidence type="ECO:0000256" key="1">
    <source>
        <dbReference type="ARBA" id="ARBA00002591"/>
    </source>
</evidence>
<dbReference type="AlphaFoldDB" id="A0A5C4RQ08"/>
<evidence type="ECO:0000256" key="8">
    <source>
        <dbReference type="ARBA" id="ARBA00023136"/>
    </source>
</evidence>
<comment type="similarity">
    <text evidence="5">Belongs to the FlgH family.</text>
</comment>
<accession>A0A5C4RQ08</accession>
<evidence type="ECO:0000256" key="7">
    <source>
        <dbReference type="ARBA" id="ARBA00022729"/>
    </source>
</evidence>
<evidence type="ECO:0000256" key="4">
    <source>
        <dbReference type="ARBA" id="ARBA00004635"/>
    </source>
</evidence>
<evidence type="ECO:0000256" key="3">
    <source>
        <dbReference type="ARBA" id="ARBA00004442"/>
    </source>
</evidence>
<protein>
    <submittedName>
        <fullName evidence="13">Flagellar basal body L-ring protein FlgH</fullName>
    </submittedName>
</protein>
<evidence type="ECO:0000256" key="10">
    <source>
        <dbReference type="ARBA" id="ARBA00023143"/>
    </source>
</evidence>
<keyword evidence="10" id="KW-0975">Bacterial flagellum</keyword>
<evidence type="ECO:0000256" key="9">
    <source>
        <dbReference type="ARBA" id="ARBA00023139"/>
    </source>
</evidence>
<dbReference type="GO" id="GO:0009279">
    <property type="term" value="C:cell outer membrane"/>
    <property type="evidence" value="ECO:0007669"/>
    <property type="project" value="UniProtKB-SubCell"/>
</dbReference>